<gene>
    <name evidence="2" type="ORF">RJ641_034907</name>
</gene>
<dbReference type="InterPro" id="IPR007021">
    <property type="entry name" value="DUF659"/>
</dbReference>
<dbReference type="Proteomes" id="UP001370490">
    <property type="component" value="Unassembled WGS sequence"/>
</dbReference>
<reference evidence="2 3" key="1">
    <citation type="submission" date="2023-12" db="EMBL/GenBank/DDBJ databases">
        <title>A high-quality genome assembly for Dillenia turbinata (Dilleniales).</title>
        <authorList>
            <person name="Chanderbali A."/>
        </authorList>
    </citation>
    <scope>NUCLEOTIDE SEQUENCE [LARGE SCALE GENOMIC DNA]</scope>
    <source>
        <strain evidence="2">LSX21</strain>
        <tissue evidence="2">Leaf</tissue>
    </source>
</reference>
<dbReference type="InterPro" id="IPR012337">
    <property type="entry name" value="RNaseH-like_sf"/>
</dbReference>
<comment type="caution">
    <text evidence="2">The sequence shown here is derived from an EMBL/GenBank/DDBJ whole genome shotgun (WGS) entry which is preliminary data.</text>
</comment>
<dbReference type="EMBL" id="JBAMMX010000008">
    <property type="protein sequence ID" value="KAK6934752.1"/>
    <property type="molecule type" value="Genomic_DNA"/>
</dbReference>
<evidence type="ECO:0000313" key="2">
    <source>
        <dbReference type="EMBL" id="KAK6934752.1"/>
    </source>
</evidence>
<feature type="domain" description="DUF659" evidence="1">
    <location>
        <begin position="57"/>
        <end position="107"/>
    </location>
</feature>
<protein>
    <recommendedName>
        <fullName evidence="1">DUF659 domain-containing protein</fullName>
    </recommendedName>
</protein>
<name>A0AAN8VWE6_9MAGN</name>
<evidence type="ECO:0000259" key="1">
    <source>
        <dbReference type="Pfam" id="PF04937"/>
    </source>
</evidence>
<evidence type="ECO:0000313" key="3">
    <source>
        <dbReference type="Proteomes" id="UP001370490"/>
    </source>
</evidence>
<dbReference type="AlphaFoldDB" id="A0AAN8VWE6"/>
<organism evidence="2 3">
    <name type="scientific">Dillenia turbinata</name>
    <dbReference type="NCBI Taxonomy" id="194707"/>
    <lineage>
        <taxon>Eukaryota</taxon>
        <taxon>Viridiplantae</taxon>
        <taxon>Streptophyta</taxon>
        <taxon>Embryophyta</taxon>
        <taxon>Tracheophyta</taxon>
        <taxon>Spermatophyta</taxon>
        <taxon>Magnoliopsida</taxon>
        <taxon>eudicotyledons</taxon>
        <taxon>Gunneridae</taxon>
        <taxon>Pentapetalae</taxon>
        <taxon>Dilleniales</taxon>
        <taxon>Dilleniaceae</taxon>
        <taxon>Dillenia</taxon>
    </lineage>
</organism>
<keyword evidence="3" id="KW-1185">Reference proteome</keyword>
<dbReference type="SUPFAM" id="SSF53098">
    <property type="entry name" value="Ribonuclease H-like"/>
    <property type="match status" value="1"/>
</dbReference>
<proteinExistence type="predicted"/>
<accession>A0AAN8VWE6</accession>
<dbReference type="Pfam" id="PF04937">
    <property type="entry name" value="DUF659"/>
    <property type="match status" value="1"/>
</dbReference>
<sequence>MDYSQPTIQTCRQSKKRWHDADIALALWFYDTCISINTTNSPYFVQAMTKVASMGLTDNTSLYEAAGTLIAKKHPTISWSLYAVHGLNLILKDIREMNLMNSLTSLASRLKLDLGTTFIPLKSFHDQKEYLEILVTSSNFKSELKQDKGKKNNRFIIVKIISPILRLLRICDSNEKPSLGYAYEGMSRIMRLT</sequence>